<dbReference type="SMART" id="SM00363">
    <property type="entry name" value="S4"/>
    <property type="match status" value="1"/>
</dbReference>
<evidence type="ECO:0000256" key="4">
    <source>
        <dbReference type="PROSITE-ProRule" id="PRU00182"/>
    </source>
</evidence>
<dbReference type="GO" id="GO:0005829">
    <property type="term" value="C:cytosol"/>
    <property type="evidence" value="ECO:0007669"/>
    <property type="project" value="UniProtKB-ARBA"/>
</dbReference>
<evidence type="ECO:0000259" key="6">
    <source>
        <dbReference type="SMART" id="SM00363"/>
    </source>
</evidence>
<dbReference type="GO" id="GO:0003723">
    <property type="term" value="F:RNA binding"/>
    <property type="evidence" value="ECO:0007669"/>
    <property type="project" value="UniProtKB-KW"/>
</dbReference>
<dbReference type="Gene3D" id="3.30.70.1560">
    <property type="entry name" value="Alpha-L RNA-binding motif"/>
    <property type="match status" value="1"/>
</dbReference>
<dbReference type="GeneID" id="97390740"/>
<dbReference type="SUPFAM" id="SSF55174">
    <property type="entry name" value="Alpha-L RNA-binding motif"/>
    <property type="match status" value="1"/>
</dbReference>
<dbReference type="Pfam" id="PF00849">
    <property type="entry name" value="PseudoU_synth_2"/>
    <property type="match status" value="1"/>
</dbReference>
<evidence type="ECO:0000256" key="5">
    <source>
        <dbReference type="RuleBase" id="RU003887"/>
    </source>
</evidence>
<accession>A0A173T4H7</accession>
<dbReference type="GO" id="GO:0120159">
    <property type="term" value="F:rRNA pseudouridine synthase activity"/>
    <property type="evidence" value="ECO:0007669"/>
    <property type="project" value="UniProtKB-ARBA"/>
</dbReference>
<keyword evidence="2 4" id="KW-0694">RNA-binding</keyword>
<dbReference type="InterPro" id="IPR020094">
    <property type="entry name" value="TruA/RsuA/RluB/E/F_N"/>
</dbReference>
<dbReference type="InterPro" id="IPR042092">
    <property type="entry name" value="PsdUridine_s_RsuA/RluB/E/F_cat"/>
</dbReference>
<dbReference type="InterPro" id="IPR018496">
    <property type="entry name" value="PsdUridine_synth_RsuA/RluB_CS"/>
</dbReference>
<dbReference type="SUPFAM" id="SSF55120">
    <property type="entry name" value="Pseudouridine synthase"/>
    <property type="match status" value="1"/>
</dbReference>
<comment type="similarity">
    <text evidence="1 5">Belongs to the pseudouridine synthase RsuA family.</text>
</comment>
<dbReference type="CDD" id="cd00165">
    <property type="entry name" value="S4"/>
    <property type="match status" value="1"/>
</dbReference>
<dbReference type="PANTHER" id="PTHR47683:SF4">
    <property type="entry name" value="PSEUDOURIDINE SYNTHASE"/>
    <property type="match status" value="1"/>
</dbReference>
<sequence>MIRIDKFLSQMQVATRSESKKLIKMKRITKNGALVTDGGEKCDPKKDCICLDGHPIAYQEYHYLMLHKPAGCVTATEDRRDKTVMDYLPDNLRRGLSPVGRLDKDTEGLLLITDDGALNHSLLAPGRHVPKTYYARIHGIVTESDITAFKNGLDIGEKKMTAPVALKILHIAENEQTSEILVTITEGKFHQVKRMFQSVGKKVSYLKRLSMGSLHLDEKLTPGAWRELTLEEITKLKEETI</sequence>
<dbReference type="Gene3D" id="3.10.290.10">
    <property type="entry name" value="RNA-binding S4 domain"/>
    <property type="match status" value="1"/>
</dbReference>
<dbReference type="NCBIfam" id="TIGR00093">
    <property type="entry name" value="pseudouridine synthase"/>
    <property type="match status" value="1"/>
</dbReference>
<name>A0A173T4H7_EUBRA</name>
<dbReference type="EC" id="5.4.99.-" evidence="5"/>
<gene>
    <name evidence="7" type="primary">rsuA</name>
    <name evidence="7" type="ORF">ERS852448_01306</name>
</gene>
<evidence type="ECO:0000256" key="3">
    <source>
        <dbReference type="ARBA" id="ARBA00023235"/>
    </source>
</evidence>
<dbReference type="InterPro" id="IPR000748">
    <property type="entry name" value="PsdUridine_synth_RsuA/RluB/E/F"/>
</dbReference>
<evidence type="ECO:0000313" key="7">
    <source>
        <dbReference type="EMBL" id="CUM97350.1"/>
    </source>
</evidence>
<dbReference type="InterPro" id="IPR050343">
    <property type="entry name" value="RsuA_PseudoU_synthase"/>
</dbReference>
<evidence type="ECO:0000256" key="1">
    <source>
        <dbReference type="ARBA" id="ARBA00008348"/>
    </source>
</evidence>
<dbReference type="Pfam" id="PF01479">
    <property type="entry name" value="S4"/>
    <property type="match status" value="1"/>
</dbReference>
<dbReference type="EMBL" id="CYYA01000007">
    <property type="protein sequence ID" value="CUM97350.1"/>
    <property type="molecule type" value="Genomic_DNA"/>
</dbReference>
<dbReference type="CDD" id="cd02553">
    <property type="entry name" value="PseudoU_synth_RsuA"/>
    <property type="match status" value="1"/>
</dbReference>
<evidence type="ECO:0000313" key="8">
    <source>
        <dbReference type="Proteomes" id="UP000095492"/>
    </source>
</evidence>
<dbReference type="InterPro" id="IPR036986">
    <property type="entry name" value="S4_RNA-bd_sf"/>
</dbReference>
<dbReference type="STRING" id="39490.ERS852448_01306"/>
<dbReference type="FunFam" id="3.30.70.1560:FF:000001">
    <property type="entry name" value="Pseudouridine synthase"/>
    <property type="match status" value="1"/>
</dbReference>
<dbReference type="RefSeq" id="WP_055290091.1">
    <property type="nucleotide sequence ID" value="NZ_CP173382.1"/>
</dbReference>
<proteinExistence type="inferred from homology"/>
<feature type="domain" description="RNA-binding S4" evidence="6">
    <location>
        <begin position="2"/>
        <end position="62"/>
    </location>
</feature>
<dbReference type="GO" id="GO:0000455">
    <property type="term" value="P:enzyme-directed rRNA pseudouridine synthesis"/>
    <property type="evidence" value="ECO:0007669"/>
    <property type="project" value="UniProtKB-ARBA"/>
</dbReference>
<dbReference type="InterPro" id="IPR006145">
    <property type="entry name" value="PsdUridine_synth_RsuA/RluA"/>
</dbReference>
<keyword evidence="3 5" id="KW-0413">Isomerase</keyword>
<dbReference type="PROSITE" id="PS01149">
    <property type="entry name" value="PSI_RSU"/>
    <property type="match status" value="1"/>
</dbReference>
<dbReference type="PROSITE" id="PS50889">
    <property type="entry name" value="S4"/>
    <property type="match status" value="1"/>
</dbReference>
<protein>
    <recommendedName>
        <fullName evidence="5">Pseudouridine synthase</fullName>
        <ecNumber evidence="5">5.4.99.-</ecNumber>
    </recommendedName>
</protein>
<reference evidence="7 8" key="1">
    <citation type="submission" date="2015-09" db="EMBL/GenBank/DDBJ databases">
        <authorList>
            <consortium name="Pathogen Informatics"/>
        </authorList>
    </citation>
    <scope>NUCLEOTIDE SEQUENCE [LARGE SCALE GENOMIC DNA]</scope>
    <source>
        <strain evidence="7 8">2789STDY5608891</strain>
    </source>
</reference>
<dbReference type="OrthoDB" id="9807213at2"/>
<dbReference type="Gene3D" id="3.30.70.580">
    <property type="entry name" value="Pseudouridine synthase I, catalytic domain, N-terminal subdomain"/>
    <property type="match status" value="1"/>
</dbReference>
<organism evidence="7 8">
    <name type="scientific">Eubacterium ramulus</name>
    <dbReference type="NCBI Taxonomy" id="39490"/>
    <lineage>
        <taxon>Bacteria</taxon>
        <taxon>Bacillati</taxon>
        <taxon>Bacillota</taxon>
        <taxon>Clostridia</taxon>
        <taxon>Eubacteriales</taxon>
        <taxon>Eubacteriaceae</taxon>
        <taxon>Eubacterium</taxon>
    </lineage>
</organism>
<dbReference type="InterPro" id="IPR020103">
    <property type="entry name" value="PsdUridine_synth_cat_dom_sf"/>
</dbReference>
<dbReference type="AlphaFoldDB" id="A0A173T4H7"/>
<dbReference type="InterPro" id="IPR002942">
    <property type="entry name" value="S4_RNA-bd"/>
</dbReference>
<dbReference type="PANTHER" id="PTHR47683">
    <property type="entry name" value="PSEUDOURIDINE SYNTHASE FAMILY PROTEIN-RELATED"/>
    <property type="match status" value="1"/>
</dbReference>
<evidence type="ECO:0000256" key="2">
    <source>
        <dbReference type="ARBA" id="ARBA00022884"/>
    </source>
</evidence>
<dbReference type="Proteomes" id="UP000095492">
    <property type="component" value="Unassembled WGS sequence"/>
</dbReference>